<evidence type="ECO:0000313" key="7">
    <source>
        <dbReference type="Proteomes" id="UP000094527"/>
    </source>
</evidence>
<dbReference type="Proteomes" id="UP000094527">
    <property type="component" value="Unassembled WGS sequence"/>
</dbReference>
<keyword evidence="2 5" id="KW-0479">Metal-binding</keyword>
<dbReference type="PANTHER" id="PTHR10543:SF24">
    <property type="entry name" value="CAROTENOID ISOMEROOXYGENASE"/>
    <property type="match status" value="1"/>
</dbReference>
<comment type="cofactor">
    <cofactor evidence="5">
        <name>Fe(2+)</name>
        <dbReference type="ChEBI" id="CHEBI:29033"/>
    </cofactor>
    <text evidence="5">Binds 1 Fe(2+) ion per subunit.</text>
</comment>
<dbReference type="Pfam" id="PF03055">
    <property type="entry name" value="RPE65"/>
    <property type="match status" value="1"/>
</dbReference>
<feature type="binding site" evidence="5">
    <location>
        <position position="67"/>
    </location>
    <ligand>
        <name>Fe cation</name>
        <dbReference type="ChEBI" id="CHEBI:24875"/>
        <note>catalytic</note>
    </ligand>
</feature>
<comment type="caution">
    <text evidence="6">The sequence shown here is derived from an EMBL/GenBank/DDBJ whole genome shotgun (WGS) entry which is preliminary data.</text>
</comment>
<dbReference type="GO" id="GO:0003834">
    <property type="term" value="F:beta-carotene 15,15'-dioxygenase activity"/>
    <property type="evidence" value="ECO:0007669"/>
    <property type="project" value="TreeGrafter"/>
</dbReference>
<evidence type="ECO:0000256" key="1">
    <source>
        <dbReference type="ARBA" id="ARBA00006787"/>
    </source>
</evidence>
<accession>A0A1D2MCZ4</accession>
<comment type="similarity">
    <text evidence="1">Belongs to the carotenoid oxygenase family.</text>
</comment>
<proteinExistence type="inferred from homology"/>
<dbReference type="AlphaFoldDB" id="A0A1D2MCZ4"/>
<feature type="binding site" evidence="5">
    <location>
        <position position="404"/>
    </location>
    <ligand>
        <name>Fe cation</name>
        <dbReference type="ChEBI" id="CHEBI:24875"/>
        <note>catalytic</note>
    </ligand>
</feature>
<name>A0A1D2MCZ4_ORCCI</name>
<dbReference type="GO" id="GO:0016121">
    <property type="term" value="P:carotene catabolic process"/>
    <property type="evidence" value="ECO:0007669"/>
    <property type="project" value="TreeGrafter"/>
</dbReference>
<dbReference type="GO" id="GO:0042574">
    <property type="term" value="P:retinal metabolic process"/>
    <property type="evidence" value="ECO:0007669"/>
    <property type="project" value="TreeGrafter"/>
</dbReference>
<dbReference type="OMA" id="NIGCELP"/>
<evidence type="ECO:0000256" key="2">
    <source>
        <dbReference type="ARBA" id="ARBA00022723"/>
    </source>
</evidence>
<sequence>MRLSSLFLSPFESTFSDNASIGIHPFGDEAYSLAEIPFAHRINLENLETLETVNVHNVLGLVHHTAHLHTWADKVYNIGSKLGFSLRPCYVVVEMDATSKLTTSSPFDEPSGKSPWSTAKIVATIPSRWPLKLGYMHSFLITPNYFILVEQPLSIFMPKFAVNQLSRRKPLASSLQFFPDEDTCFYVVSRNQANNPQCQVFRAPAFIYFHTINAFETKIRDDDDIIIVDISCYDDPSFIDSMYVEALENAQSNPDYAKMLHGRPKRFTLNCTSGQITESKVIVNIGCELPKINSEFVGKPYNYFYAMCADIDANNPGKLIKVDVVKNTFKTWHEPNAFTSEPIFVPAPNSKGEDDGVLMSILLYGGESRIGPNRSTLVILHAKSWEAIAKVDILSESALPKCLHGWFFPDEHFKETVTQDKVTVS</sequence>
<dbReference type="PANTHER" id="PTHR10543">
    <property type="entry name" value="BETA-CAROTENE DIOXYGENASE"/>
    <property type="match status" value="1"/>
</dbReference>
<dbReference type="STRING" id="48709.A0A1D2MCZ4"/>
<keyword evidence="3" id="KW-0560">Oxidoreductase</keyword>
<dbReference type="GO" id="GO:0010436">
    <property type="term" value="F:carotenoid dioxygenase activity"/>
    <property type="evidence" value="ECO:0007669"/>
    <property type="project" value="TreeGrafter"/>
</dbReference>
<feature type="binding site" evidence="5">
    <location>
        <position position="137"/>
    </location>
    <ligand>
        <name>Fe cation</name>
        <dbReference type="ChEBI" id="CHEBI:24875"/>
        <note>catalytic</note>
    </ligand>
</feature>
<keyword evidence="7" id="KW-1185">Reference proteome</keyword>
<evidence type="ECO:0000256" key="4">
    <source>
        <dbReference type="ARBA" id="ARBA00023004"/>
    </source>
</evidence>
<evidence type="ECO:0000313" key="6">
    <source>
        <dbReference type="EMBL" id="ODM90876.1"/>
    </source>
</evidence>
<reference evidence="6 7" key="1">
    <citation type="journal article" date="2016" name="Genome Biol. Evol.">
        <title>Gene Family Evolution Reflects Adaptation to Soil Environmental Stressors in the Genome of the Collembolan Orchesella cincta.</title>
        <authorList>
            <person name="Faddeeva-Vakhrusheva A."/>
            <person name="Derks M.F."/>
            <person name="Anvar S.Y."/>
            <person name="Agamennone V."/>
            <person name="Suring W."/>
            <person name="Smit S."/>
            <person name="van Straalen N.M."/>
            <person name="Roelofs D."/>
        </authorList>
    </citation>
    <scope>NUCLEOTIDE SEQUENCE [LARGE SCALE GENOMIC DNA]</scope>
    <source>
        <tissue evidence="6">Mixed pool</tissue>
    </source>
</reference>
<evidence type="ECO:0000256" key="3">
    <source>
        <dbReference type="ARBA" id="ARBA00023002"/>
    </source>
</evidence>
<keyword evidence="4 5" id="KW-0408">Iron</keyword>
<dbReference type="GO" id="GO:0046872">
    <property type="term" value="F:metal ion binding"/>
    <property type="evidence" value="ECO:0007669"/>
    <property type="project" value="UniProtKB-KW"/>
</dbReference>
<protein>
    <submittedName>
        <fullName evidence="6">Carotenoid isomerooxygenase</fullName>
    </submittedName>
</protein>
<dbReference type="InterPro" id="IPR004294">
    <property type="entry name" value="Carotenoid_Oase"/>
</dbReference>
<dbReference type="OrthoDB" id="1069523at2759"/>
<feature type="binding site" evidence="5">
    <location>
        <position position="210"/>
    </location>
    <ligand>
        <name>Fe cation</name>
        <dbReference type="ChEBI" id="CHEBI:24875"/>
        <note>catalytic</note>
    </ligand>
</feature>
<dbReference type="EMBL" id="LJIJ01001763">
    <property type="protein sequence ID" value="ODM90876.1"/>
    <property type="molecule type" value="Genomic_DNA"/>
</dbReference>
<gene>
    <name evidence="6" type="ORF">Ocin01_15805</name>
</gene>
<organism evidence="6 7">
    <name type="scientific">Orchesella cincta</name>
    <name type="common">Springtail</name>
    <name type="synonym">Podura cincta</name>
    <dbReference type="NCBI Taxonomy" id="48709"/>
    <lineage>
        <taxon>Eukaryota</taxon>
        <taxon>Metazoa</taxon>
        <taxon>Ecdysozoa</taxon>
        <taxon>Arthropoda</taxon>
        <taxon>Hexapoda</taxon>
        <taxon>Collembola</taxon>
        <taxon>Entomobryomorpha</taxon>
        <taxon>Entomobryoidea</taxon>
        <taxon>Orchesellidae</taxon>
        <taxon>Orchesellinae</taxon>
        <taxon>Orchesella</taxon>
    </lineage>
</organism>
<evidence type="ECO:0000256" key="5">
    <source>
        <dbReference type="PIRSR" id="PIRSR604294-1"/>
    </source>
</evidence>